<evidence type="ECO:0000256" key="1">
    <source>
        <dbReference type="SAM" id="MobiDB-lite"/>
    </source>
</evidence>
<proteinExistence type="predicted"/>
<feature type="transmembrane region" description="Helical" evidence="2">
    <location>
        <begin position="100"/>
        <end position="119"/>
    </location>
</feature>
<evidence type="ECO:0000256" key="2">
    <source>
        <dbReference type="SAM" id="Phobius"/>
    </source>
</evidence>
<evidence type="ECO:0000259" key="3">
    <source>
        <dbReference type="Pfam" id="PF19803"/>
    </source>
</evidence>
<feature type="region of interest" description="Disordered" evidence="1">
    <location>
        <begin position="1"/>
        <end position="28"/>
    </location>
</feature>
<gene>
    <name evidence="4" type="ORF">HNR61_002868</name>
</gene>
<keyword evidence="5" id="KW-1185">Reference proteome</keyword>
<protein>
    <recommendedName>
        <fullName evidence="3">DUF6286 domain-containing protein</fullName>
    </recommendedName>
</protein>
<keyword evidence="2" id="KW-0472">Membrane</keyword>
<evidence type="ECO:0000313" key="4">
    <source>
        <dbReference type="EMBL" id="MBA8951237.1"/>
    </source>
</evidence>
<organism evidence="4 5">
    <name type="scientific">Actinomadura namibiensis</name>
    <dbReference type="NCBI Taxonomy" id="182080"/>
    <lineage>
        <taxon>Bacteria</taxon>
        <taxon>Bacillati</taxon>
        <taxon>Actinomycetota</taxon>
        <taxon>Actinomycetes</taxon>
        <taxon>Streptosporangiales</taxon>
        <taxon>Thermomonosporaceae</taxon>
        <taxon>Actinomadura</taxon>
    </lineage>
</organism>
<sequence>MIDTLVTRRSVGTAGTTATTDRAGTRELRRARRRARRGAAEEFRSSRAAVGVPTALAVTVTGGAGAVEVLSRLIGHPAGLVPVERLSAVLRQTTWGDPRALAVAGALAALGLALLAAALPGRSRVVVMDGADPSLAAGIARADLRRALVRAALEVPGVARAGVRLRGPFRRRVTVRATSRYRNPGNLAELVRIAVACRLDHLDLARAAAVGVRLRRRRD</sequence>
<keyword evidence="2" id="KW-0812">Transmembrane</keyword>
<dbReference type="EMBL" id="JACJIA010000003">
    <property type="protein sequence ID" value="MBA8951237.1"/>
    <property type="molecule type" value="Genomic_DNA"/>
</dbReference>
<keyword evidence="2" id="KW-1133">Transmembrane helix</keyword>
<reference evidence="4 5" key="1">
    <citation type="submission" date="2020-08" db="EMBL/GenBank/DDBJ databases">
        <title>Genomic Encyclopedia of Type Strains, Phase IV (KMG-IV): sequencing the most valuable type-strain genomes for metagenomic binning, comparative biology and taxonomic classification.</title>
        <authorList>
            <person name="Goeker M."/>
        </authorList>
    </citation>
    <scope>NUCLEOTIDE SEQUENCE [LARGE SCALE GENOMIC DNA]</scope>
    <source>
        <strain evidence="4 5">DSM 44197</strain>
    </source>
</reference>
<dbReference type="RefSeq" id="WP_182843593.1">
    <property type="nucleotide sequence ID" value="NZ_JACJIA010000003.1"/>
</dbReference>
<dbReference type="Pfam" id="PF19803">
    <property type="entry name" value="DUF6286"/>
    <property type="match status" value="1"/>
</dbReference>
<feature type="compositionally biased region" description="Low complexity" evidence="1">
    <location>
        <begin position="7"/>
        <end position="22"/>
    </location>
</feature>
<dbReference type="Proteomes" id="UP000572680">
    <property type="component" value="Unassembled WGS sequence"/>
</dbReference>
<dbReference type="InterPro" id="IPR046253">
    <property type="entry name" value="DUF6286"/>
</dbReference>
<name>A0A7W3QL98_ACTNM</name>
<evidence type="ECO:0000313" key="5">
    <source>
        <dbReference type="Proteomes" id="UP000572680"/>
    </source>
</evidence>
<accession>A0A7W3QL98</accession>
<comment type="caution">
    <text evidence="4">The sequence shown here is derived from an EMBL/GenBank/DDBJ whole genome shotgun (WGS) entry which is preliminary data.</text>
</comment>
<dbReference type="AlphaFoldDB" id="A0A7W3QL98"/>
<feature type="domain" description="DUF6286" evidence="3">
    <location>
        <begin position="109"/>
        <end position="215"/>
    </location>
</feature>